<keyword evidence="6" id="KW-1185">Reference proteome</keyword>
<reference evidence="5 6" key="1">
    <citation type="submission" date="2015-04" db="EMBL/GenBank/DDBJ databases">
        <authorList>
            <person name="Syromyatnikov M.Y."/>
            <person name="Popov V.N."/>
        </authorList>
    </citation>
    <scope>NUCLEOTIDE SEQUENCE [LARGE SCALE GENOMIC DNA]</scope>
</reference>
<feature type="region of interest" description="Disordered" evidence="3">
    <location>
        <begin position="321"/>
        <end position="342"/>
    </location>
</feature>
<protein>
    <submittedName>
        <fullName evidence="5">CLUMA_CG012194, isoform A</fullName>
    </submittedName>
</protein>
<dbReference type="Proteomes" id="UP000183832">
    <property type="component" value="Unassembled WGS sequence"/>
</dbReference>
<evidence type="ECO:0000259" key="4">
    <source>
        <dbReference type="SMART" id="SM01017"/>
    </source>
</evidence>
<dbReference type="Gene3D" id="2.60.40.640">
    <property type="match status" value="2"/>
</dbReference>
<dbReference type="Pfam" id="PF02752">
    <property type="entry name" value="Arrestin_C"/>
    <property type="match status" value="1"/>
</dbReference>
<dbReference type="SMART" id="SM01017">
    <property type="entry name" value="Arrestin_C"/>
    <property type="match status" value="1"/>
</dbReference>
<dbReference type="EMBL" id="CVRI01000048">
    <property type="protein sequence ID" value="CRK98596.1"/>
    <property type="molecule type" value="Genomic_DNA"/>
</dbReference>
<dbReference type="PANTHER" id="PTHR11188">
    <property type="entry name" value="ARRESTIN DOMAIN CONTAINING PROTEIN"/>
    <property type="match status" value="1"/>
</dbReference>
<dbReference type="GO" id="GO:0015031">
    <property type="term" value="P:protein transport"/>
    <property type="evidence" value="ECO:0007669"/>
    <property type="project" value="TreeGrafter"/>
</dbReference>
<keyword evidence="2" id="KW-0716">Sensory transduction</keyword>
<dbReference type="Pfam" id="PF00339">
    <property type="entry name" value="Arrestin_N"/>
    <property type="match status" value="1"/>
</dbReference>
<dbReference type="OrthoDB" id="2333384at2759"/>
<evidence type="ECO:0000256" key="3">
    <source>
        <dbReference type="SAM" id="MobiDB-lite"/>
    </source>
</evidence>
<dbReference type="InterPro" id="IPR011022">
    <property type="entry name" value="Arrestin_C-like"/>
</dbReference>
<gene>
    <name evidence="5" type="ORF">CLUMA_CG012194</name>
</gene>
<evidence type="ECO:0000256" key="2">
    <source>
        <dbReference type="ARBA" id="ARBA00022606"/>
    </source>
</evidence>
<accession>A0A1J1IGC8</accession>
<dbReference type="PANTHER" id="PTHR11188:SF167">
    <property type="entry name" value="ARRESTIN C-TERMINAL-LIKE DOMAIN-CONTAINING PROTEIN-RELATED"/>
    <property type="match status" value="1"/>
</dbReference>
<dbReference type="InterPro" id="IPR014756">
    <property type="entry name" value="Ig_E-set"/>
</dbReference>
<name>A0A1J1IGC8_9DIPT</name>
<proteinExistence type="inferred from homology"/>
<evidence type="ECO:0000256" key="1">
    <source>
        <dbReference type="ARBA" id="ARBA00005298"/>
    </source>
</evidence>
<dbReference type="InterPro" id="IPR011021">
    <property type="entry name" value="Arrestin-like_N"/>
</dbReference>
<organism evidence="5 6">
    <name type="scientific">Clunio marinus</name>
    <dbReference type="NCBI Taxonomy" id="568069"/>
    <lineage>
        <taxon>Eukaryota</taxon>
        <taxon>Metazoa</taxon>
        <taxon>Ecdysozoa</taxon>
        <taxon>Arthropoda</taxon>
        <taxon>Hexapoda</taxon>
        <taxon>Insecta</taxon>
        <taxon>Pterygota</taxon>
        <taxon>Neoptera</taxon>
        <taxon>Endopterygota</taxon>
        <taxon>Diptera</taxon>
        <taxon>Nematocera</taxon>
        <taxon>Chironomoidea</taxon>
        <taxon>Chironomidae</taxon>
        <taxon>Clunio</taxon>
    </lineage>
</organism>
<sequence length="426" mass="47953">MVVKCEIKFDNNPNGIYFAGQTLSGTVELTFDKPKKLRGLILKIEGFAKVHWTERERRSRFQSGQNHHATNQKIVNYNGREDYLNSVTYLIGGPEGNQIEVEPGTYQYNFQSVLPPLLPTSFEAKHGHIRYLVNVVIDRPWKFDLTYKLAFTVIKQLDLNYENPALRIPTKVEKIDTFFCGFCKTAPVYMAASIPMSGFVPGQNIPVCIEINNESRIAIDDVKVSLKKLVCYHSQTPKMKTKEEIISVKEIRSGEVRKRSKGKFDQRFAIPPLPPSNTNYCRVINVSYEIHVTAKVSGLHVNPVLKLPITLGTVPLSSPQNNLNVSQQSSSTPSPTGNLLTFSDILHPQSNTQETNRELPPPSYHEAMGSAVQLNEEGEHSMGTRTFNPMYPVYSFETNQMMESTTTLNHELPPGSVSDSAIIQKY</sequence>
<evidence type="ECO:0000313" key="5">
    <source>
        <dbReference type="EMBL" id="CRK98596.1"/>
    </source>
</evidence>
<comment type="similarity">
    <text evidence="1">Belongs to the arrestin family.</text>
</comment>
<evidence type="ECO:0000313" key="6">
    <source>
        <dbReference type="Proteomes" id="UP000183832"/>
    </source>
</evidence>
<feature type="compositionally biased region" description="Low complexity" evidence="3">
    <location>
        <begin position="321"/>
        <end position="336"/>
    </location>
</feature>
<dbReference type="AlphaFoldDB" id="A0A1J1IGC8"/>
<feature type="domain" description="Arrestin C-terminal-like" evidence="4">
    <location>
        <begin position="184"/>
        <end position="316"/>
    </location>
</feature>
<dbReference type="GO" id="GO:0005737">
    <property type="term" value="C:cytoplasm"/>
    <property type="evidence" value="ECO:0007669"/>
    <property type="project" value="TreeGrafter"/>
</dbReference>
<dbReference type="STRING" id="568069.A0A1J1IGC8"/>
<dbReference type="InterPro" id="IPR014752">
    <property type="entry name" value="Arrestin-like_C"/>
</dbReference>
<dbReference type="SUPFAM" id="SSF81296">
    <property type="entry name" value="E set domains"/>
    <property type="match status" value="2"/>
</dbReference>
<dbReference type="InterPro" id="IPR050357">
    <property type="entry name" value="Arrestin_domain-protein"/>
</dbReference>